<dbReference type="InterPro" id="IPR039425">
    <property type="entry name" value="RNA_pol_sigma-70-like"/>
</dbReference>
<dbReference type="CDD" id="cd06171">
    <property type="entry name" value="Sigma70_r4"/>
    <property type="match status" value="1"/>
</dbReference>
<comment type="similarity">
    <text evidence="1">Belongs to the sigma-70 factor family. ECF subfamily.</text>
</comment>
<dbReference type="EMBL" id="OU015584">
    <property type="protein sequence ID" value="CAG5079300.1"/>
    <property type="molecule type" value="Genomic_DNA"/>
</dbReference>
<dbReference type="NCBIfam" id="TIGR02937">
    <property type="entry name" value="sigma70-ECF"/>
    <property type="match status" value="1"/>
</dbReference>
<feature type="domain" description="RNA polymerase sigma factor 70 region 4 type 2" evidence="7">
    <location>
        <begin position="115"/>
        <end position="165"/>
    </location>
</feature>
<evidence type="ECO:0000256" key="4">
    <source>
        <dbReference type="ARBA" id="ARBA00023125"/>
    </source>
</evidence>
<keyword evidence="3" id="KW-0731">Sigma factor</keyword>
<organism evidence="8 9">
    <name type="scientific">Parvicella tangerina</name>
    <dbReference type="NCBI Taxonomy" id="2829795"/>
    <lineage>
        <taxon>Bacteria</taxon>
        <taxon>Pseudomonadati</taxon>
        <taxon>Bacteroidota</taxon>
        <taxon>Flavobacteriia</taxon>
        <taxon>Flavobacteriales</taxon>
        <taxon>Parvicellaceae</taxon>
        <taxon>Parvicella</taxon>
    </lineage>
</organism>
<dbReference type="GO" id="GO:0016987">
    <property type="term" value="F:sigma factor activity"/>
    <property type="evidence" value="ECO:0007669"/>
    <property type="project" value="UniProtKB-KW"/>
</dbReference>
<dbReference type="SUPFAM" id="SSF88659">
    <property type="entry name" value="Sigma3 and sigma4 domains of RNA polymerase sigma factors"/>
    <property type="match status" value="1"/>
</dbReference>
<protein>
    <submittedName>
        <fullName evidence="8">ECF RNA polymerase sigma factor SigW</fullName>
    </submittedName>
</protein>
<dbReference type="InterPro" id="IPR013249">
    <property type="entry name" value="RNA_pol_sigma70_r4_t2"/>
</dbReference>
<dbReference type="InterPro" id="IPR013325">
    <property type="entry name" value="RNA_pol_sigma_r2"/>
</dbReference>
<dbReference type="GO" id="GO:0006352">
    <property type="term" value="P:DNA-templated transcription initiation"/>
    <property type="evidence" value="ECO:0007669"/>
    <property type="project" value="InterPro"/>
</dbReference>
<dbReference type="PANTHER" id="PTHR43133">
    <property type="entry name" value="RNA POLYMERASE ECF-TYPE SIGMA FACTO"/>
    <property type="match status" value="1"/>
</dbReference>
<proteinExistence type="inferred from homology"/>
<evidence type="ECO:0000313" key="8">
    <source>
        <dbReference type="EMBL" id="CAG5079300.1"/>
    </source>
</evidence>
<dbReference type="Proteomes" id="UP000683507">
    <property type="component" value="Chromosome"/>
</dbReference>
<evidence type="ECO:0000313" key="9">
    <source>
        <dbReference type="Proteomes" id="UP000683507"/>
    </source>
</evidence>
<keyword evidence="5" id="KW-0804">Transcription</keyword>
<dbReference type="InterPro" id="IPR007627">
    <property type="entry name" value="RNA_pol_sigma70_r2"/>
</dbReference>
<sequence>MLNFDKIYQEHKDLVYNLALKYLQNIEDAEEVTQDVFVSIFKNYDTFNQDAEMTTWVYRITINKSLDFIKAKKAKKRLGFLSSIFKLSGQEAIFTQDHFNHPGVQLKSKEEVAFIMNCINQLPDKQKTALILHKLEDRSQVEVAEIMNLSPKAVESLVQRAKVKLKKIMQQAKENE</sequence>
<keyword evidence="2" id="KW-0805">Transcription regulation</keyword>
<dbReference type="PANTHER" id="PTHR43133:SF8">
    <property type="entry name" value="RNA POLYMERASE SIGMA FACTOR HI_1459-RELATED"/>
    <property type="match status" value="1"/>
</dbReference>
<dbReference type="SUPFAM" id="SSF88946">
    <property type="entry name" value="Sigma2 domain of RNA polymerase sigma factors"/>
    <property type="match status" value="1"/>
</dbReference>
<dbReference type="InterPro" id="IPR014284">
    <property type="entry name" value="RNA_pol_sigma-70_dom"/>
</dbReference>
<dbReference type="KEGG" id="ptan:CRYO30217_00910"/>
<accession>A0A916JMD4</accession>
<evidence type="ECO:0000259" key="6">
    <source>
        <dbReference type="Pfam" id="PF04542"/>
    </source>
</evidence>
<evidence type="ECO:0000256" key="5">
    <source>
        <dbReference type="ARBA" id="ARBA00023163"/>
    </source>
</evidence>
<gene>
    <name evidence="8" type="primary">sigW_1</name>
    <name evidence="8" type="ORF">CRYO30217_00910</name>
</gene>
<feature type="domain" description="RNA polymerase sigma-70 region 2" evidence="6">
    <location>
        <begin position="7"/>
        <end position="73"/>
    </location>
</feature>
<dbReference type="Pfam" id="PF08281">
    <property type="entry name" value="Sigma70_r4_2"/>
    <property type="match status" value="1"/>
</dbReference>
<dbReference type="Gene3D" id="1.10.1740.10">
    <property type="match status" value="1"/>
</dbReference>
<evidence type="ECO:0000256" key="2">
    <source>
        <dbReference type="ARBA" id="ARBA00023015"/>
    </source>
</evidence>
<dbReference type="Pfam" id="PF04542">
    <property type="entry name" value="Sigma70_r2"/>
    <property type="match status" value="1"/>
</dbReference>
<evidence type="ECO:0000259" key="7">
    <source>
        <dbReference type="Pfam" id="PF08281"/>
    </source>
</evidence>
<dbReference type="GO" id="GO:0003677">
    <property type="term" value="F:DNA binding"/>
    <property type="evidence" value="ECO:0007669"/>
    <property type="project" value="UniProtKB-KW"/>
</dbReference>
<keyword evidence="4" id="KW-0238">DNA-binding</keyword>
<reference evidence="8" key="1">
    <citation type="submission" date="2021-04" db="EMBL/GenBank/DDBJ databases">
        <authorList>
            <person name="Rodrigo-Torres L."/>
            <person name="Arahal R. D."/>
            <person name="Lucena T."/>
        </authorList>
    </citation>
    <scope>NUCLEOTIDE SEQUENCE</scope>
    <source>
        <strain evidence="8">AS29M-1</strain>
    </source>
</reference>
<dbReference type="Gene3D" id="1.10.10.10">
    <property type="entry name" value="Winged helix-like DNA-binding domain superfamily/Winged helix DNA-binding domain"/>
    <property type="match status" value="1"/>
</dbReference>
<evidence type="ECO:0000256" key="3">
    <source>
        <dbReference type="ARBA" id="ARBA00023082"/>
    </source>
</evidence>
<name>A0A916JMD4_9FLAO</name>
<dbReference type="InterPro" id="IPR013324">
    <property type="entry name" value="RNA_pol_sigma_r3/r4-like"/>
</dbReference>
<keyword evidence="9" id="KW-1185">Reference proteome</keyword>
<dbReference type="AlphaFoldDB" id="A0A916JMD4"/>
<dbReference type="InterPro" id="IPR036388">
    <property type="entry name" value="WH-like_DNA-bd_sf"/>
</dbReference>
<evidence type="ECO:0000256" key="1">
    <source>
        <dbReference type="ARBA" id="ARBA00010641"/>
    </source>
</evidence>